<evidence type="ECO:0000256" key="1">
    <source>
        <dbReference type="ARBA" id="ARBA00000585"/>
    </source>
</evidence>
<organism evidence="20 21">
    <name type="scientific">Irena cyanogastra</name>
    <name type="common">Philippine fairy-bluebird</name>
    <dbReference type="NCBI Taxonomy" id="175120"/>
    <lineage>
        <taxon>Eukaryota</taxon>
        <taxon>Metazoa</taxon>
        <taxon>Chordata</taxon>
        <taxon>Craniata</taxon>
        <taxon>Vertebrata</taxon>
        <taxon>Euteleostomi</taxon>
        <taxon>Archelosauria</taxon>
        <taxon>Archosauria</taxon>
        <taxon>Dinosauria</taxon>
        <taxon>Saurischia</taxon>
        <taxon>Theropoda</taxon>
        <taxon>Coelurosauria</taxon>
        <taxon>Aves</taxon>
        <taxon>Neognathae</taxon>
        <taxon>Neoaves</taxon>
        <taxon>Telluraves</taxon>
        <taxon>Australaves</taxon>
        <taxon>Passeriformes</taxon>
        <taxon>Corvoidea</taxon>
        <taxon>Irenidae</taxon>
        <taxon>Irena</taxon>
    </lineage>
</organism>
<evidence type="ECO:0000256" key="2">
    <source>
        <dbReference type="ARBA" id="ARBA00004371"/>
    </source>
</evidence>
<dbReference type="Pfam" id="PF07966">
    <property type="entry name" value="A1_Propeptide"/>
    <property type="match status" value="1"/>
</dbReference>
<dbReference type="InterPro" id="IPR021109">
    <property type="entry name" value="Peptidase_aspartic_dom_sf"/>
</dbReference>
<comment type="subcellular location">
    <subcellularLocation>
        <location evidence="2">Lysosome</location>
    </subcellularLocation>
</comment>
<dbReference type="EMBL" id="VWZV01005944">
    <property type="protein sequence ID" value="NXI11215.1"/>
    <property type="molecule type" value="Genomic_DNA"/>
</dbReference>
<evidence type="ECO:0000259" key="19">
    <source>
        <dbReference type="PROSITE" id="PS51767"/>
    </source>
</evidence>
<comment type="function">
    <text evidence="14">Acid protease active in intracellular protein breakdown.</text>
</comment>
<dbReference type="GO" id="GO:0004190">
    <property type="term" value="F:aspartic-type endopeptidase activity"/>
    <property type="evidence" value="ECO:0007669"/>
    <property type="project" value="UniProtKB-KW"/>
</dbReference>
<evidence type="ECO:0000256" key="8">
    <source>
        <dbReference type="ARBA" id="ARBA00022750"/>
    </source>
</evidence>
<evidence type="ECO:0000256" key="17">
    <source>
        <dbReference type="RuleBase" id="RU000454"/>
    </source>
</evidence>
<reference evidence="20 21" key="1">
    <citation type="submission" date="2019-09" db="EMBL/GenBank/DDBJ databases">
        <title>Bird 10,000 Genomes (B10K) Project - Family phase.</title>
        <authorList>
            <person name="Zhang G."/>
        </authorList>
    </citation>
    <scope>NUCLEOTIDE SEQUENCE [LARGE SCALE GENOMIC DNA]</scope>
    <source>
        <strain evidence="20">B10K-DU-001-26</strain>
        <tissue evidence="20">Muscle</tissue>
    </source>
</reference>
<evidence type="ECO:0000256" key="3">
    <source>
        <dbReference type="ARBA" id="ARBA00007447"/>
    </source>
</evidence>
<keyword evidence="7 18" id="KW-0732">Signal</keyword>
<comment type="catalytic activity">
    <reaction evidence="1">
        <text>Specificity similar to, but narrower than, that of pepsin A. Does not cleave the 4-Gln-|-His-5 bond in B chain of insulin.</text>
        <dbReference type="EC" id="3.4.23.5"/>
    </reaction>
</comment>
<feature type="domain" description="Peptidase A1" evidence="19">
    <location>
        <begin position="76"/>
        <end position="393"/>
    </location>
</feature>
<dbReference type="AlphaFoldDB" id="A0A7K9QI27"/>
<evidence type="ECO:0000256" key="14">
    <source>
        <dbReference type="ARBA" id="ARBA00055742"/>
    </source>
</evidence>
<feature type="chain" id="PRO_5029812613" description="Cathepsin D" evidence="18">
    <location>
        <begin position="19"/>
        <end position="396"/>
    </location>
</feature>
<feature type="non-terminal residue" evidence="20">
    <location>
        <position position="1"/>
    </location>
</feature>
<dbReference type="GO" id="GO:0005764">
    <property type="term" value="C:lysosome"/>
    <property type="evidence" value="ECO:0007669"/>
    <property type="project" value="UniProtKB-SubCell"/>
</dbReference>
<sequence length="396" mass="43018">MGPRGLLLLLALAGSCAALIRIPLTKFPSMRRILREAGSEIPDMNAITQGIKYKLGFAEEGKPTPEILKNYMDAQYFGVIGIGTPPQNFTVIFDTGSSNLWVPSVHCSLLDVACILHRKYDSSKSTTYVKNGTKFAIQYGTGSLSGFLSEDVVTFGDLKIVNQVFGEATKQPGVTFIAAKFDGILGLAYRRISVQNTEPFFDNIMKQKLVDKNMFSFYLNRDPSGVPGGELVLGGTDPKYYKGEFSWYNVTRKAYWQIHMDSVNVANGPTVCEGGCEAIVDTGTSLITGPTEEVKKIQKAIGAKPLIKGEYVVPCEKVPTLPIISMNLGGKPFNLTGENYILKMGAQGEVICLSGFSGLDIPPPGGPLWILGDVFIGPFYSAFDRDNNRVGFAQSA</sequence>
<dbReference type="PANTHER" id="PTHR47966:SF42">
    <property type="entry name" value="CATHEPSIN D"/>
    <property type="match status" value="1"/>
</dbReference>
<evidence type="ECO:0000313" key="20">
    <source>
        <dbReference type="EMBL" id="NXI11215.1"/>
    </source>
</evidence>
<evidence type="ECO:0000256" key="11">
    <source>
        <dbReference type="ARBA" id="ARBA00023157"/>
    </source>
</evidence>
<protein>
    <recommendedName>
        <fullName evidence="5">Cathepsin D</fullName>
        <ecNumber evidence="4">3.4.23.5</ecNumber>
    </recommendedName>
</protein>
<comment type="caution">
    <text evidence="20">The sequence shown here is derived from an EMBL/GenBank/DDBJ whole genome shotgun (WGS) entry which is preliminary data.</text>
</comment>
<dbReference type="FunFam" id="2.40.70.10:FF:000066">
    <property type="entry name" value="Napsin A aspartic peptidase"/>
    <property type="match status" value="1"/>
</dbReference>
<keyword evidence="6 17" id="KW-0645">Protease</keyword>
<dbReference type="InterPro" id="IPR033121">
    <property type="entry name" value="PEPTIDASE_A1"/>
</dbReference>
<dbReference type="EC" id="3.4.23.5" evidence="4"/>
<dbReference type="Gene3D" id="2.40.70.10">
    <property type="entry name" value="Acid Proteases"/>
    <property type="match status" value="2"/>
</dbReference>
<comment type="similarity">
    <text evidence="3 17">Belongs to the peptidase A1 family.</text>
</comment>
<evidence type="ECO:0000256" key="4">
    <source>
        <dbReference type="ARBA" id="ARBA00011930"/>
    </source>
</evidence>
<dbReference type="InterPro" id="IPR001969">
    <property type="entry name" value="Aspartic_peptidase_AS"/>
</dbReference>
<evidence type="ECO:0000256" key="6">
    <source>
        <dbReference type="ARBA" id="ARBA00022670"/>
    </source>
</evidence>
<keyword evidence="21" id="KW-1185">Reference proteome</keyword>
<dbReference type="PROSITE" id="PS00141">
    <property type="entry name" value="ASP_PROTEASE"/>
    <property type="match status" value="2"/>
</dbReference>
<dbReference type="InterPro" id="IPR001461">
    <property type="entry name" value="Aspartic_peptidase_A1"/>
</dbReference>
<feature type="disulfide bond" evidence="16">
    <location>
        <begin position="107"/>
        <end position="114"/>
    </location>
</feature>
<dbReference type="Proteomes" id="UP000530962">
    <property type="component" value="Unassembled WGS sequence"/>
</dbReference>
<keyword evidence="10" id="KW-0865">Zymogen</keyword>
<feature type="active site" evidence="15">
    <location>
        <position position="281"/>
    </location>
</feature>
<keyword evidence="12" id="KW-0325">Glycoprotein</keyword>
<evidence type="ECO:0000256" key="13">
    <source>
        <dbReference type="ARBA" id="ARBA00023228"/>
    </source>
</evidence>
<name>A0A7K9QI27_IRECY</name>
<feature type="active site" evidence="15">
    <location>
        <position position="94"/>
    </location>
</feature>
<evidence type="ECO:0000256" key="15">
    <source>
        <dbReference type="PIRSR" id="PIRSR601461-1"/>
    </source>
</evidence>
<keyword evidence="13" id="KW-0458">Lysosome</keyword>
<evidence type="ECO:0000256" key="10">
    <source>
        <dbReference type="ARBA" id="ARBA00023145"/>
    </source>
</evidence>
<dbReference type="PROSITE" id="PS51767">
    <property type="entry name" value="PEPTIDASE_A1"/>
    <property type="match status" value="1"/>
</dbReference>
<feature type="signal peptide" evidence="18">
    <location>
        <begin position="1"/>
        <end position="18"/>
    </location>
</feature>
<evidence type="ECO:0000256" key="12">
    <source>
        <dbReference type="ARBA" id="ARBA00023180"/>
    </source>
</evidence>
<evidence type="ECO:0000256" key="9">
    <source>
        <dbReference type="ARBA" id="ARBA00022801"/>
    </source>
</evidence>
<dbReference type="Pfam" id="PF00026">
    <property type="entry name" value="Asp"/>
    <property type="match status" value="1"/>
</dbReference>
<feature type="disulfide bond" evidence="16">
    <location>
        <begin position="272"/>
        <end position="276"/>
    </location>
</feature>
<dbReference type="PROSITE" id="PS51257">
    <property type="entry name" value="PROKAR_LIPOPROTEIN"/>
    <property type="match status" value="1"/>
</dbReference>
<dbReference type="GO" id="GO:0006508">
    <property type="term" value="P:proteolysis"/>
    <property type="evidence" value="ECO:0007669"/>
    <property type="project" value="UniProtKB-KW"/>
</dbReference>
<evidence type="ECO:0000256" key="18">
    <source>
        <dbReference type="SAM" id="SignalP"/>
    </source>
</evidence>
<accession>A0A7K9QI27</accession>
<evidence type="ECO:0000256" key="7">
    <source>
        <dbReference type="ARBA" id="ARBA00022729"/>
    </source>
</evidence>
<evidence type="ECO:0000256" key="5">
    <source>
        <dbReference type="ARBA" id="ARBA00015582"/>
    </source>
</evidence>
<feature type="disulfide bond" evidence="16">
    <location>
        <begin position="315"/>
        <end position="352"/>
    </location>
</feature>
<feature type="non-terminal residue" evidence="20">
    <location>
        <position position="396"/>
    </location>
</feature>
<proteinExistence type="inferred from homology"/>
<evidence type="ECO:0000256" key="16">
    <source>
        <dbReference type="PIRSR" id="PIRSR601461-2"/>
    </source>
</evidence>
<keyword evidence="9 17" id="KW-0378">Hydrolase</keyword>
<dbReference type="PANTHER" id="PTHR47966">
    <property type="entry name" value="BETA-SITE APP-CLEAVING ENZYME, ISOFORM A-RELATED"/>
    <property type="match status" value="1"/>
</dbReference>
<dbReference type="Gene3D" id="2.60.40.1960">
    <property type="match status" value="1"/>
</dbReference>
<keyword evidence="8 17" id="KW-0064">Aspartyl protease</keyword>
<dbReference type="PRINTS" id="PR00792">
    <property type="entry name" value="PEPSIN"/>
</dbReference>
<dbReference type="InterPro" id="IPR012848">
    <property type="entry name" value="Aspartic_peptidase_N"/>
</dbReference>
<gene>
    <name evidence="20" type="primary">Ctsd_0</name>
    <name evidence="20" type="ORF">IRECYA_R08036</name>
</gene>
<evidence type="ECO:0000313" key="21">
    <source>
        <dbReference type="Proteomes" id="UP000530962"/>
    </source>
</evidence>
<dbReference type="SUPFAM" id="SSF50630">
    <property type="entry name" value="Acid proteases"/>
    <property type="match status" value="1"/>
</dbReference>
<dbReference type="FunFam" id="2.40.70.10:FF:000009">
    <property type="entry name" value="Aspartic proteinase A1"/>
    <property type="match status" value="1"/>
</dbReference>
<keyword evidence="11 16" id="KW-1015">Disulfide bond</keyword>